<feature type="compositionally biased region" description="Polar residues" evidence="1">
    <location>
        <begin position="265"/>
        <end position="295"/>
    </location>
</feature>
<feature type="compositionally biased region" description="Polar residues" evidence="1">
    <location>
        <begin position="1"/>
        <end position="24"/>
    </location>
</feature>
<feature type="region of interest" description="Disordered" evidence="1">
    <location>
        <begin position="55"/>
        <end position="123"/>
    </location>
</feature>
<evidence type="ECO:0008006" key="4">
    <source>
        <dbReference type="Google" id="ProtNLM"/>
    </source>
</evidence>
<accession>A0AA35J5S2</accession>
<feature type="compositionally biased region" description="Low complexity" evidence="1">
    <location>
        <begin position="82"/>
        <end position="103"/>
    </location>
</feature>
<dbReference type="EMBL" id="OX365924">
    <property type="protein sequence ID" value="CAI4047722.1"/>
    <property type="molecule type" value="Genomic_DNA"/>
</dbReference>
<dbReference type="Proteomes" id="UP001162090">
    <property type="component" value="Chromosome 13"/>
</dbReference>
<proteinExistence type="predicted"/>
<gene>
    <name evidence="2" type="primary">SUVC13G0160</name>
    <name evidence="2" type="ORF">SUVC_13G0160</name>
</gene>
<organism evidence="2 3">
    <name type="scientific">Saccharomyces uvarum</name>
    <name type="common">Yeast</name>
    <name type="synonym">Saccharomyces bayanus var. uvarum</name>
    <dbReference type="NCBI Taxonomy" id="230603"/>
    <lineage>
        <taxon>Eukaryota</taxon>
        <taxon>Fungi</taxon>
        <taxon>Dikarya</taxon>
        <taxon>Ascomycota</taxon>
        <taxon>Saccharomycotina</taxon>
        <taxon>Saccharomycetes</taxon>
        <taxon>Saccharomycetales</taxon>
        <taxon>Saccharomycetaceae</taxon>
        <taxon>Saccharomyces</taxon>
    </lineage>
</organism>
<evidence type="ECO:0000313" key="3">
    <source>
        <dbReference type="Proteomes" id="UP001162090"/>
    </source>
</evidence>
<feature type="compositionally biased region" description="Polar residues" evidence="1">
    <location>
        <begin position="104"/>
        <end position="123"/>
    </location>
</feature>
<evidence type="ECO:0000313" key="2">
    <source>
        <dbReference type="EMBL" id="CAI4047722.1"/>
    </source>
</evidence>
<protein>
    <recommendedName>
        <fullName evidence="4">YML119W-like protein</fullName>
    </recommendedName>
</protein>
<sequence length="360" mass="40547">MSQSPSVSPRRTLNNKSSYISSNGGPLLPPAQLDLNQQPVLNFQQKATFDSNQQFFYYPDSPTKKPRPRFNSASQTNKDSNENYYTSGNNGNNGNNRSSRYPNTTSTANVNSNPHHQSVSHINSKSLRFHQTKEADSIQDIPFPSRTCTAKRYFTKPIDLYGTRNNCSTVMPGLMSSPTKSKANFTIKKSILPRCVITTYKLPSPVYKTIDDISKKIIILQISLNFEKSYHFLQPIQLSTNKKTRVSKSIEELCRDLLSPPPPSKSQHQLQSNIKPMKNAQNTNTKQRTSINAGTNANESFELSFDGKAMDRSDIFRMVDSFSIAISDDDDDDDDEDSFQQRNRNSRILPAEILSNGPLK</sequence>
<feature type="compositionally biased region" description="Acidic residues" evidence="1">
    <location>
        <begin position="327"/>
        <end position="338"/>
    </location>
</feature>
<feature type="region of interest" description="Disordered" evidence="1">
    <location>
        <begin position="256"/>
        <end position="295"/>
    </location>
</feature>
<name>A0AA35J5S2_SACUV</name>
<feature type="region of interest" description="Disordered" evidence="1">
    <location>
        <begin position="326"/>
        <end position="360"/>
    </location>
</feature>
<evidence type="ECO:0000256" key="1">
    <source>
        <dbReference type="SAM" id="MobiDB-lite"/>
    </source>
</evidence>
<reference evidence="2" key="1">
    <citation type="submission" date="2022-10" db="EMBL/GenBank/DDBJ databases">
        <authorList>
            <person name="Byrne P K."/>
        </authorList>
    </citation>
    <scope>NUCLEOTIDE SEQUENCE</scope>
    <source>
        <strain evidence="2">CBS7001</strain>
    </source>
</reference>
<feature type="region of interest" description="Disordered" evidence="1">
    <location>
        <begin position="1"/>
        <end position="38"/>
    </location>
</feature>
<dbReference type="AlphaFoldDB" id="A0AA35J5S2"/>